<reference evidence="2" key="1">
    <citation type="journal article" date="2024" name="Int. J. Syst. Evol. Microbiol.">
        <title>Methylomarinovum tepidoasis sp. nov., a moderately thermophilic methanotroph of the family Methylothermaceae isolated from a deep-sea hydrothermal field.</title>
        <authorList>
            <person name="Hirayama H."/>
            <person name="Takaki Y."/>
            <person name="Abe M."/>
            <person name="Miyazaki M."/>
            <person name="Uematsu K."/>
            <person name="Matsui Y."/>
            <person name="Takai K."/>
        </authorList>
    </citation>
    <scope>NUCLEOTIDE SEQUENCE [LARGE SCALE GENOMIC DNA]</scope>
    <source>
        <strain evidence="2">IT-9</strain>
    </source>
</reference>
<dbReference type="RefSeq" id="WP_317705050.1">
    <property type="nucleotide sequence ID" value="NZ_AP024714.1"/>
</dbReference>
<protein>
    <recommendedName>
        <fullName evidence="3">Oxidoreductase</fullName>
    </recommendedName>
</protein>
<evidence type="ECO:0008006" key="3">
    <source>
        <dbReference type="Google" id="ProtNLM"/>
    </source>
</evidence>
<dbReference type="EMBL" id="AP024714">
    <property type="protein sequence ID" value="BCX82659.1"/>
    <property type="molecule type" value="Genomic_DNA"/>
</dbReference>
<evidence type="ECO:0000313" key="2">
    <source>
        <dbReference type="Proteomes" id="UP001321825"/>
    </source>
</evidence>
<gene>
    <name evidence="1" type="ORF">MIT9_P2245</name>
</gene>
<dbReference type="AlphaFoldDB" id="A0AAU9C671"/>
<organism evidence="1 2">
    <name type="scientific">Methylomarinovum caldicuralii</name>
    <dbReference type="NCBI Taxonomy" id="438856"/>
    <lineage>
        <taxon>Bacteria</taxon>
        <taxon>Pseudomonadati</taxon>
        <taxon>Pseudomonadota</taxon>
        <taxon>Gammaproteobacteria</taxon>
        <taxon>Methylococcales</taxon>
        <taxon>Methylothermaceae</taxon>
        <taxon>Methylomarinovum</taxon>
    </lineage>
</organism>
<dbReference type="InterPro" id="IPR008318">
    <property type="entry name" value="UCP030820"/>
</dbReference>
<name>A0AAU9C671_9GAMM</name>
<dbReference type="Pfam" id="PF06073">
    <property type="entry name" value="DUF934"/>
    <property type="match status" value="1"/>
</dbReference>
<dbReference type="KEGG" id="mcau:MIT9_P2245"/>
<dbReference type="Proteomes" id="UP001321825">
    <property type="component" value="Chromosome"/>
</dbReference>
<proteinExistence type="predicted"/>
<sequence>MRIIKDRQIIEDAWVHLSDEVAPPNGKVTVPFSRWLVERESLLQREGEIGVRLDCQAPEELDVLAPDLPRIQLVMLELPRFADGRAFSIARLLRQRYGFTGEIRAGGDFLYDQMFYLARVGVNAFEYRGPEPLEDALKAFETFSVKYQPAADGTGLIQQRRLSA</sequence>
<keyword evidence="2" id="KW-1185">Reference proteome</keyword>
<dbReference type="PIRSF" id="PIRSF030820">
    <property type="entry name" value="UCP030820"/>
    <property type="match status" value="1"/>
</dbReference>
<accession>A0AAU9C671</accession>
<evidence type="ECO:0000313" key="1">
    <source>
        <dbReference type="EMBL" id="BCX82659.1"/>
    </source>
</evidence>